<reference evidence="2" key="1">
    <citation type="submission" date="2023-03" db="EMBL/GenBank/DDBJ databases">
        <title>Massive genome expansion in bonnet fungi (Mycena s.s.) driven by repeated elements and novel gene families across ecological guilds.</title>
        <authorList>
            <consortium name="Lawrence Berkeley National Laboratory"/>
            <person name="Harder C.B."/>
            <person name="Miyauchi S."/>
            <person name="Viragh M."/>
            <person name="Kuo A."/>
            <person name="Thoen E."/>
            <person name="Andreopoulos B."/>
            <person name="Lu D."/>
            <person name="Skrede I."/>
            <person name="Drula E."/>
            <person name="Henrissat B."/>
            <person name="Morin E."/>
            <person name="Kohler A."/>
            <person name="Barry K."/>
            <person name="LaButti K."/>
            <person name="Morin E."/>
            <person name="Salamov A."/>
            <person name="Lipzen A."/>
            <person name="Mereny Z."/>
            <person name="Hegedus B."/>
            <person name="Baldrian P."/>
            <person name="Stursova M."/>
            <person name="Weitz H."/>
            <person name="Taylor A."/>
            <person name="Grigoriev I.V."/>
            <person name="Nagy L.G."/>
            <person name="Martin F."/>
            <person name="Kauserud H."/>
        </authorList>
    </citation>
    <scope>NUCLEOTIDE SEQUENCE</scope>
    <source>
        <strain evidence="2">CBHHK182m</strain>
    </source>
</reference>
<keyword evidence="3" id="KW-1185">Reference proteome</keyword>
<name>A0AAD7N954_9AGAR</name>
<organism evidence="2 3">
    <name type="scientific">Mycena metata</name>
    <dbReference type="NCBI Taxonomy" id="1033252"/>
    <lineage>
        <taxon>Eukaryota</taxon>
        <taxon>Fungi</taxon>
        <taxon>Dikarya</taxon>
        <taxon>Basidiomycota</taxon>
        <taxon>Agaricomycotina</taxon>
        <taxon>Agaricomycetes</taxon>
        <taxon>Agaricomycetidae</taxon>
        <taxon>Agaricales</taxon>
        <taxon>Marasmiineae</taxon>
        <taxon>Mycenaceae</taxon>
        <taxon>Mycena</taxon>
    </lineage>
</organism>
<proteinExistence type="predicted"/>
<protein>
    <submittedName>
        <fullName evidence="2">Uncharacterized protein</fullName>
    </submittedName>
</protein>
<dbReference type="EMBL" id="JARKIB010000060">
    <property type="protein sequence ID" value="KAJ7752050.1"/>
    <property type="molecule type" value="Genomic_DNA"/>
</dbReference>
<comment type="caution">
    <text evidence="2">The sequence shown here is derived from an EMBL/GenBank/DDBJ whole genome shotgun (WGS) entry which is preliminary data.</text>
</comment>
<dbReference type="Proteomes" id="UP001215598">
    <property type="component" value="Unassembled WGS sequence"/>
</dbReference>
<sequence>MRMSHPRRVSQPLSLESRSLFIIALSIHRPRQNRVRQQSRFIRSYMAKKETIIRPRRQIDHALRNHKAASRLPASDPPSPAARRSASLHKRLSFTTYRDSPLVLSIKTPLPGLVPPSKFSSPFTPANQVPHTPFHPPELYKGTPSKRDRNRHWQWSPVLGPRLRSRGVDENVSPVHTPDTADDSPICDLTRRFSLIAPPSKHVPRRLSYSHRDASVSPFTPEQRHGQALASPVFIRSSLWSPSPATSPRYQLDELNFSPFHIASF</sequence>
<evidence type="ECO:0000313" key="3">
    <source>
        <dbReference type="Proteomes" id="UP001215598"/>
    </source>
</evidence>
<evidence type="ECO:0000256" key="1">
    <source>
        <dbReference type="SAM" id="MobiDB-lite"/>
    </source>
</evidence>
<gene>
    <name evidence="2" type="ORF">B0H16DRAFT_1547232</name>
</gene>
<evidence type="ECO:0000313" key="2">
    <source>
        <dbReference type="EMBL" id="KAJ7752050.1"/>
    </source>
</evidence>
<feature type="region of interest" description="Disordered" evidence="1">
    <location>
        <begin position="65"/>
        <end position="87"/>
    </location>
</feature>
<dbReference type="AlphaFoldDB" id="A0AAD7N954"/>
<accession>A0AAD7N954</accession>